<name>A0A8X6R3S4_TRICX</name>
<gene>
    <name evidence="1" type="ORF">TNCV_4373461</name>
</gene>
<dbReference type="Proteomes" id="UP000887159">
    <property type="component" value="Unassembled WGS sequence"/>
</dbReference>
<reference evidence="1" key="1">
    <citation type="submission" date="2020-08" db="EMBL/GenBank/DDBJ databases">
        <title>Multicomponent nature underlies the extraordinary mechanical properties of spider dragline silk.</title>
        <authorList>
            <person name="Kono N."/>
            <person name="Nakamura H."/>
            <person name="Mori M."/>
            <person name="Yoshida Y."/>
            <person name="Ohtoshi R."/>
            <person name="Malay A.D."/>
            <person name="Moran D.A.P."/>
            <person name="Tomita M."/>
            <person name="Numata K."/>
            <person name="Arakawa K."/>
        </authorList>
    </citation>
    <scope>NUCLEOTIDE SEQUENCE</scope>
</reference>
<proteinExistence type="predicted"/>
<evidence type="ECO:0000313" key="2">
    <source>
        <dbReference type="Proteomes" id="UP000887159"/>
    </source>
</evidence>
<dbReference type="EMBL" id="BMAU01021040">
    <property type="protein sequence ID" value="GFX87881.1"/>
    <property type="molecule type" value="Genomic_DNA"/>
</dbReference>
<organism evidence="1 2">
    <name type="scientific">Trichonephila clavipes</name>
    <name type="common">Golden silk orbweaver</name>
    <name type="synonym">Nephila clavipes</name>
    <dbReference type="NCBI Taxonomy" id="2585209"/>
    <lineage>
        <taxon>Eukaryota</taxon>
        <taxon>Metazoa</taxon>
        <taxon>Ecdysozoa</taxon>
        <taxon>Arthropoda</taxon>
        <taxon>Chelicerata</taxon>
        <taxon>Arachnida</taxon>
        <taxon>Araneae</taxon>
        <taxon>Araneomorphae</taxon>
        <taxon>Entelegynae</taxon>
        <taxon>Araneoidea</taxon>
        <taxon>Nephilidae</taxon>
        <taxon>Trichonephila</taxon>
    </lineage>
</organism>
<evidence type="ECO:0000313" key="1">
    <source>
        <dbReference type="EMBL" id="GFX87881.1"/>
    </source>
</evidence>
<keyword evidence="2" id="KW-1185">Reference proteome</keyword>
<comment type="caution">
    <text evidence="1">The sequence shown here is derived from an EMBL/GenBank/DDBJ whole genome shotgun (WGS) entry which is preliminary data.</text>
</comment>
<dbReference type="AlphaFoldDB" id="A0A8X6R3S4"/>
<protein>
    <submittedName>
        <fullName evidence="1">Uncharacterized protein</fullName>
    </submittedName>
</protein>
<accession>A0A8X6R3S4</accession>
<sequence>MEGGRSKTPLSLRPVRRARSDNRRTLVIKDGWTSYHVQERRYVLLPSLLHSAFLMLYFEDDEETVSPVSTHLVIQNTEEWFRQRLVHPCVKF</sequence>